<evidence type="ECO:0000313" key="1">
    <source>
        <dbReference type="EMBL" id="KAL3592237.1"/>
    </source>
</evidence>
<accession>A0ACC4CAL1</accession>
<dbReference type="EMBL" id="RCHU02000005">
    <property type="protein sequence ID" value="KAL3592237.1"/>
    <property type="molecule type" value="Genomic_DNA"/>
</dbReference>
<gene>
    <name evidence="1" type="ORF">D5086_010877</name>
</gene>
<evidence type="ECO:0000313" key="2">
    <source>
        <dbReference type="Proteomes" id="UP000309997"/>
    </source>
</evidence>
<name>A0ACC4CAL1_POPAL</name>
<comment type="caution">
    <text evidence="1">The sequence shown here is derived from an EMBL/GenBank/DDBJ whole genome shotgun (WGS) entry which is preliminary data.</text>
</comment>
<keyword evidence="2" id="KW-1185">Reference proteome</keyword>
<organism evidence="1 2">
    <name type="scientific">Populus alba</name>
    <name type="common">White poplar</name>
    <dbReference type="NCBI Taxonomy" id="43335"/>
    <lineage>
        <taxon>Eukaryota</taxon>
        <taxon>Viridiplantae</taxon>
        <taxon>Streptophyta</taxon>
        <taxon>Embryophyta</taxon>
        <taxon>Tracheophyta</taxon>
        <taxon>Spermatophyta</taxon>
        <taxon>Magnoliopsida</taxon>
        <taxon>eudicotyledons</taxon>
        <taxon>Gunneridae</taxon>
        <taxon>Pentapetalae</taxon>
        <taxon>rosids</taxon>
        <taxon>fabids</taxon>
        <taxon>Malpighiales</taxon>
        <taxon>Salicaceae</taxon>
        <taxon>Saliceae</taxon>
        <taxon>Populus</taxon>
    </lineage>
</organism>
<protein>
    <submittedName>
        <fullName evidence="1">Uncharacterized protein</fullName>
    </submittedName>
</protein>
<dbReference type="Proteomes" id="UP000309997">
    <property type="component" value="Unassembled WGS sequence"/>
</dbReference>
<proteinExistence type="predicted"/>
<reference evidence="1 2" key="1">
    <citation type="journal article" date="2024" name="Plant Biotechnol. J.">
        <title>Genome and CRISPR/Cas9 system of a widespread forest tree (Populus alba) in the world.</title>
        <authorList>
            <person name="Liu Y.J."/>
            <person name="Jiang P.F."/>
            <person name="Han X.M."/>
            <person name="Li X.Y."/>
            <person name="Wang H.M."/>
            <person name="Wang Y.J."/>
            <person name="Wang X.X."/>
            <person name="Zeng Q.Y."/>
        </authorList>
    </citation>
    <scope>NUCLEOTIDE SEQUENCE [LARGE SCALE GENOMIC DNA]</scope>
    <source>
        <strain evidence="2">cv. PAL-ZL1</strain>
    </source>
</reference>
<sequence length="104" mass="12072">MSHCEHLIMDLLDSRPVFDQFLTELHLTYPKINWNSWRHSTHSNSVWCLGAGSIVSHHIRPISGFRDSDLNSTLNLVGLPNLIGFFPPRMWRLVWEFPSSTKDL</sequence>